<name>A0A1I4A5D4_9BACL</name>
<feature type="chain" id="PRO_5011555551" evidence="1">
    <location>
        <begin position="28"/>
        <end position="56"/>
    </location>
</feature>
<dbReference type="STRING" id="1884381.SAMN05518846_114151"/>
<evidence type="ECO:0000313" key="3">
    <source>
        <dbReference type="Proteomes" id="UP000198915"/>
    </source>
</evidence>
<reference evidence="3" key="1">
    <citation type="submission" date="2016-10" db="EMBL/GenBank/DDBJ databases">
        <authorList>
            <person name="Varghese N."/>
            <person name="Submissions S."/>
        </authorList>
    </citation>
    <scope>NUCLEOTIDE SEQUENCE [LARGE SCALE GENOMIC DNA]</scope>
    <source>
        <strain evidence="3">OK042</strain>
    </source>
</reference>
<sequence>MIQRKWQVFCVTAMLSAALMTNQSVLAAESSAQRVEVKLKLNTAQAKVNGQDMAIE</sequence>
<evidence type="ECO:0000313" key="2">
    <source>
        <dbReference type="EMBL" id="SFK51420.1"/>
    </source>
</evidence>
<feature type="signal peptide" evidence="1">
    <location>
        <begin position="1"/>
        <end position="27"/>
    </location>
</feature>
<gene>
    <name evidence="2" type="ORF">SAMN05518846_114151</name>
</gene>
<dbReference type="Proteomes" id="UP000198915">
    <property type="component" value="Unassembled WGS sequence"/>
</dbReference>
<dbReference type="RefSeq" id="WP_175530576.1">
    <property type="nucleotide sequence ID" value="NZ_FORT01000014.1"/>
</dbReference>
<keyword evidence="1" id="KW-0732">Signal</keyword>
<dbReference type="EMBL" id="FORT01000014">
    <property type="protein sequence ID" value="SFK51420.1"/>
    <property type="molecule type" value="Genomic_DNA"/>
</dbReference>
<proteinExistence type="predicted"/>
<protein>
    <submittedName>
        <fullName evidence="2">Uncharacterized protein</fullName>
    </submittedName>
</protein>
<organism evidence="2 3">
    <name type="scientific">Brevibacillus centrosporus</name>
    <dbReference type="NCBI Taxonomy" id="54910"/>
    <lineage>
        <taxon>Bacteria</taxon>
        <taxon>Bacillati</taxon>
        <taxon>Bacillota</taxon>
        <taxon>Bacilli</taxon>
        <taxon>Bacillales</taxon>
        <taxon>Paenibacillaceae</taxon>
        <taxon>Brevibacillus</taxon>
    </lineage>
</organism>
<dbReference type="AlphaFoldDB" id="A0A1I4A5D4"/>
<keyword evidence="3" id="KW-1185">Reference proteome</keyword>
<accession>A0A1I4A5D4</accession>
<evidence type="ECO:0000256" key="1">
    <source>
        <dbReference type="SAM" id="SignalP"/>
    </source>
</evidence>